<dbReference type="Proteomes" id="UP000824204">
    <property type="component" value="Unassembled WGS sequence"/>
</dbReference>
<dbReference type="EMBL" id="DXFX01000072">
    <property type="protein sequence ID" value="HIX07956.1"/>
    <property type="molecule type" value="Genomic_DNA"/>
</dbReference>
<evidence type="ECO:0000313" key="7">
    <source>
        <dbReference type="EMBL" id="HIX07956.1"/>
    </source>
</evidence>
<comment type="subcellular location">
    <subcellularLocation>
        <location evidence="6">Cell membrane</location>
        <topology evidence="6">Multi-pass membrane protein</topology>
    </subcellularLocation>
    <subcellularLocation>
        <location evidence="1">Membrane</location>
        <topology evidence="1">Multi-pass membrane protein</topology>
    </subcellularLocation>
</comment>
<keyword evidence="4 6" id="KW-1133">Transmembrane helix</keyword>
<dbReference type="GO" id="GO:0005886">
    <property type="term" value="C:plasma membrane"/>
    <property type="evidence" value="ECO:0007669"/>
    <property type="project" value="UniProtKB-SubCell"/>
</dbReference>
<dbReference type="PANTHER" id="PTHR43701">
    <property type="entry name" value="MEMBRANE TRANSPORTER PROTEIN MJ0441-RELATED"/>
    <property type="match status" value="1"/>
</dbReference>
<dbReference type="AlphaFoldDB" id="A0A9D1V891"/>
<comment type="similarity">
    <text evidence="2 6">Belongs to the 4-toluene sulfonate uptake permease (TSUP) (TC 2.A.102) family.</text>
</comment>
<sequence>MQKAKKNFLLSLAGCAVGAVNGAFGGGGGMIVVPLLTGVGKKPPLVAHATAILIILPVSLVSSVVYLVNGLFDTELFLAVGLGVMLGGFLGARLLGKVSPAAATLAFAAVMLAAGLKMIF</sequence>
<evidence type="ECO:0000256" key="3">
    <source>
        <dbReference type="ARBA" id="ARBA00022692"/>
    </source>
</evidence>
<dbReference type="InterPro" id="IPR002781">
    <property type="entry name" value="TM_pro_TauE-like"/>
</dbReference>
<feature type="transmembrane region" description="Helical" evidence="6">
    <location>
        <begin position="76"/>
        <end position="95"/>
    </location>
</feature>
<keyword evidence="6" id="KW-1003">Cell membrane</keyword>
<feature type="transmembrane region" description="Helical" evidence="6">
    <location>
        <begin position="46"/>
        <end position="69"/>
    </location>
</feature>
<dbReference type="PANTHER" id="PTHR43701:SF2">
    <property type="entry name" value="MEMBRANE TRANSPORTER PROTEIN YJNA-RELATED"/>
    <property type="match status" value="1"/>
</dbReference>
<name>A0A9D1V891_9FIRM</name>
<evidence type="ECO:0000313" key="8">
    <source>
        <dbReference type="Proteomes" id="UP000824204"/>
    </source>
</evidence>
<evidence type="ECO:0000256" key="2">
    <source>
        <dbReference type="ARBA" id="ARBA00009142"/>
    </source>
</evidence>
<evidence type="ECO:0000256" key="4">
    <source>
        <dbReference type="ARBA" id="ARBA00022989"/>
    </source>
</evidence>
<reference evidence="7" key="2">
    <citation type="submission" date="2021-04" db="EMBL/GenBank/DDBJ databases">
        <authorList>
            <person name="Gilroy R."/>
        </authorList>
    </citation>
    <scope>NUCLEOTIDE SEQUENCE</scope>
    <source>
        <strain evidence="7">811</strain>
    </source>
</reference>
<accession>A0A9D1V891</accession>
<keyword evidence="3 6" id="KW-0812">Transmembrane</keyword>
<gene>
    <name evidence="7" type="ORF">H9741_05770</name>
</gene>
<evidence type="ECO:0000256" key="5">
    <source>
        <dbReference type="ARBA" id="ARBA00023136"/>
    </source>
</evidence>
<reference evidence="7" key="1">
    <citation type="journal article" date="2021" name="PeerJ">
        <title>Extensive microbial diversity within the chicken gut microbiome revealed by metagenomics and culture.</title>
        <authorList>
            <person name="Gilroy R."/>
            <person name="Ravi A."/>
            <person name="Getino M."/>
            <person name="Pursley I."/>
            <person name="Horton D.L."/>
            <person name="Alikhan N.F."/>
            <person name="Baker D."/>
            <person name="Gharbi K."/>
            <person name="Hall N."/>
            <person name="Watson M."/>
            <person name="Adriaenssens E.M."/>
            <person name="Foster-Nyarko E."/>
            <person name="Jarju S."/>
            <person name="Secka A."/>
            <person name="Antonio M."/>
            <person name="Oren A."/>
            <person name="Chaudhuri R.R."/>
            <person name="La Ragione R."/>
            <person name="Hildebrand F."/>
            <person name="Pallen M.J."/>
        </authorList>
    </citation>
    <scope>NUCLEOTIDE SEQUENCE</scope>
    <source>
        <strain evidence="7">811</strain>
    </source>
</reference>
<dbReference type="InterPro" id="IPR051598">
    <property type="entry name" value="TSUP/Inactive_protease-like"/>
</dbReference>
<comment type="caution">
    <text evidence="7">The sequence shown here is derived from an EMBL/GenBank/DDBJ whole genome shotgun (WGS) entry which is preliminary data.</text>
</comment>
<keyword evidence="5 6" id="KW-0472">Membrane</keyword>
<protein>
    <recommendedName>
        <fullName evidence="6">Probable membrane transporter protein</fullName>
    </recommendedName>
</protein>
<feature type="transmembrane region" description="Helical" evidence="6">
    <location>
        <begin position="101"/>
        <end position="119"/>
    </location>
</feature>
<proteinExistence type="inferred from homology"/>
<organism evidence="7 8">
    <name type="scientific">Candidatus Borkfalkia faecipullorum</name>
    <dbReference type="NCBI Taxonomy" id="2838510"/>
    <lineage>
        <taxon>Bacteria</taxon>
        <taxon>Bacillati</taxon>
        <taxon>Bacillota</taxon>
        <taxon>Clostridia</taxon>
        <taxon>Christensenellales</taxon>
        <taxon>Christensenellaceae</taxon>
        <taxon>Candidatus Borkfalkia</taxon>
    </lineage>
</organism>
<dbReference type="Pfam" id="PF01925">
    <property type="entry name" value="TauE"/>
    <property type="match status" value="1"/>
</dbReference>
<evidence type="ECO:0000256" key="1">
    <source>
        <dbReference type="ARBA" id="ARBA00004141"/>
    </source>
</evidence>
<evidence type="ECO:0000256" key="6">
    <source>
        <dbReference type="RuleBase" id="RU363041"/>
    </source>
</evidence>